<feature type="transmembrane region" description="Helical" evidence="5">
    <location>
        <begin position="81"/>
        <end position="99"/>
    </location>
</feature>
<feature type="transmembrane region" description="Helical" evidence="5">
    <location>
        <begin position="223"/>
        <end position="246"/>
    </location>
</feature>
<dbReference type="InterPro" id="IPR007568">
    <property type="entry name" value="RTA1"/>
</dbReference>
<keyword evidence="3 5" id="KW-1133">Transmembrane helix</keyword>
<evidence type="ECO:0000256" key="3">
    <source>
        <dbReference type="ARBA" id="ARBA00022989"/>
    </source>
</evidence>
<evidence type="ECO:0000256" key="2">
    <source>
        <dbReference type="ARBA" id="ARBA00022692"/>
    </source>
</evidence>
<gene>
    <name evidence="6" type="ORF">MIND_00628700</name>
</gene>
<keyword evidence="7" id="KW-1185">Reference proteome</keyword>
<dbReference type="GeneID" id="59345545"/>
<dbReference type="RefSeq" id="XP_037220950.1">
    <property type="nucleotide sequence ID" value="XM_037363029.1"/>
</dbReference>
<dbReference type="EMBL" id="JACAZF010000005">
    <property type="protein sequence ID" value="KAF7303978.1"/>
    <property type="molecule type" value="Genomic_DNA"/>
</dbReference>
<dbReference type="OrthoDB" id="3358017at2759"/>
<feature type="transmembrane region" description="Helical" evidence="5">
    <location>
        <begin position="184"/>
        <end position="203"/>
    </location>
</feature>
<dbReference type="Pfam" id="PF04479">
    <property type="entry name" value="RTA1"/>
    <property type="match status" value="1"/>
</dbReference>
<comment type="caution">
    <text evidence="6">The sequence shown here is derived from an EMBL/GenBank/DDBJ whole genome shotgun (WGS) entry which is preliminary data.</text>
</comment>
<organism evidence="6 7">
    <name type="scientific">Mycena indigotica</name>
    <dbReference type="NCBI Taxonomy" id="2126181"/>
    <lineage>
        <taxon>Eukaryota</taxon>
        <taxon>Fungi</taxon>
        <taxon>Dikarya</taxon>
        <taxon>Basidiomycota</taxon>
        <taxon>Agaricomycotina</taxon>
        <taxon>Agaricomycetes</taxon>
        <taxon>Agaricomycetidae</taxon>
        <taxon>Agaricales</taxon>
        <taxon>Marasmiineae</taxon>
        <taxon>Mycenaceae</taxon>
        <taxon>Mycena</taxon>
    </lineage>
</organism>
<dbReference type="PANTHER" id="PTHR31465">
    <property type="entry name" value="PROTEIN RTA1-RELATED"/>
    <property type="match status" value="1"/>
</dbReference>
<name>A0A8H6W708_9AGAR</name>
<feature type="transmembrane region" description="Helical" evidence="5">
    <location>
        <begin position="144"/>
        <end position="163"/>
    </location>
</feature>
<protein>
    <submittedName>
        <fullName evidence="6">RTA1-like protein</fullName>
    </submittedName>
</protein>
<evidence type="ECO:0000313" key="7">
    <source>
        <dbReference type="Proteomes" id="UP000636479"/>
    </source>
</evidence>
<evidence type="ECO:0000256" key="5">
    <source>
        <dbReference type="SAM" id="Phobius"/>
    </source>
</evidence>
<feature type="transmembrane region" description="Helical" evidence="5">
    <location>
        <begin position="317"/>
        <end position="337"/>
    </location>
</feature>
<proteinExistence type="predicted"/>
<dbReference type="GO" id="GO:0000324">
    <property type="term" value="C:fungal-type vacuole"/>
    <property type="evidence" value="ECO:0007669"/>
    <property type="project" value="TreeGrafter"/>
</dbReference>
<evidence type="ECO:0000256" key="4">
    <source>
        <dbReference type="ARBA" id="ARBA00023136"/>
    </source>
</evidence>
<dbReference type="PANTHER" id="PTHR31465:SF9">
    <property type="entry name" value="SPHINGOID LONG-CHAIN BASE TRANSPORTER RSB1"/>
    <property type="match status" value="1"/>
</dbReference>
<sequence>MCPLRRFPRRSRSYTAQTADNFVGALKALLFSSRTLSPFCLAPLFFFSSQHEILNSDSMSNSTIHSDHPISSPYGYVPSRGVAVIFLILFGLSTAAHLGQAIMYRMWWLFPTAFLCGLGELTGWSGRLWSSISPREANPYMMQITTTIISPTPLIAVNFIVLGHIIRRLGPCYSRLSPRNYTRIFLSCDLVALLIQGAGGGIAASSNPRKTGSTKTQELGGHIMLVGIIFQLVALCVYSFLGVQFIRNYRASRPVRPMISSAERGILTQRVRLMLWALTVSTSVLLIRGVYRTIELADGWTGEVITTEFWFNMFDGGMVIVAIWTINIAHPGLLLSAEKEREGLMLKQISSSTSLTSLAV</sequence>
<evidence type="ECO:0000256" key="1">
    <source>
        <dbReference type="ARBA" id="ARBA00004141"/>
    </source>
</evidence>
<keyword evidence="2 5" id="KW-0812">Transmembrane</keyword>
<comment type="subcellular location">
    <subcellularLocation>
        <location evidence="1">Membrane</location>
        <topology evidence="1">Multi-pass membrane protein</topology>
    </subcellularLocation>
</comment>
<evidence type="ECO:0000313" key="6">
    <source>
        <dbReference type="EMBL" id="KAF7303978.1"/>
    </source>
</evidence>
<dbReference type="Proteomes" id="UP000636479">
    <property type="component" value="Unassembled WGS sequence"/>
</dbReference>
<reference evidence="6" key="1">
    <citation type="submission" date="2020-05" db="EMBL/GenBank/DDBJ databases">
        <title>Mycena genomes resolve the evolution of fungal bioluminescence.</title>
        <authorList>
            <person name="Tsai I.J."/>
        </authorList>
    </citation>
    <scope>NUCLEOTIDE SEQUENCE</scope>
    <source>
        <strain evidence="6">171206Taipei</strain>
    </source>
</reference>
<dbReference type="GO" id="GO:0005886">
    <property type="term" value="C:plasma membrane"/>
    <property type="evidence" value="ECO:0007669"/>
    <property type="project" value="TreeGrafter"/>
</dbReference>
<accession>A0A8H6W708</accession>
<keyword evidence="4 5" id="KW-0472">Membrane</keyword>
<feature type="transmembrane region" description="Helical" evidence="5">
    <location>
        <begin position="273"/>
        <end position="291"/>
    </location>
</feature>
<dbReference type="AlphaFoldDB" id="A0A8H6W708"/>